<dbReference type="PROSITE" id="PS00108">
    <property type="entry name" value="PROTEIN_KINASE_ST"/>
    <property type="match status" value="1"/>
</dbReference>
<dbReference type="GO" id="GO:0005524">
    <property type="term" value="F:ATP binding"/>
    <property type="evidence" value="ECO:0007669"/>
    <property type="project" value="InterPro"/>
</dbReference>
<dbReference type="SMART" id="SM00060">
    <property type="entry name" value="FN3"/>
    <property type="match status" value="1"/>
</dbReference>
<dbReference type="Gene3D" id="2.60.40.10">
    <property type="entry name" value="Immunoglobulins"/>
    <property type="match status" value="2"/>
</dbReference>
<feature type="region of interest" description="Disordered" evidence="4">
    <location>
        <begin position="318"/>
        <end position="370"/>
    </location>
</feature>
<dbReference type="InterPro" id="IPR013098">
    <property type="entry name" value="Ig_I-set"/>
</dbReference>
<keyword evidence="8" id="KW-1185">Reference proteome</keyword>
<dbReference type="SMART" id="SM00220">
    <property type="entry name" value="S_TKc"/>
    <property type="match status" value="2"/>
</dbReference>
<name>A0A5S6QEQ1_TRIMR</name>
<dbReference type="InterPro" id="IPR013783">
    <property type="entry name" value="Ig-like_fold"/>
</dbReference>
<evidence type="ECO:0000256" key="4">
    <source>
        <dbReference type="SAM" id="MobiDB-lite"/>
    </source>
</evidence>
<keyword evidence="2" id="KW-1015">Disulfide bond</keyword>
<dbReference type="SUPFAM" id="SSF49265">
    <property type="entry name" value="Fibronectin type III"/>
    <property type="match status" value="1"/>
</dbReference>
<feature type="domain" description="Protein kinase" evidence="5">
    <location>
        <begin position="919"/>
        <end position="1176"/>
    </location>
</feature>
<comment type="similarity">
    <text evidence="1">Belongs to the protein kinase superfamily. CAMK Ser/Thr protein kinase family.</text>
</comment>
<evidence type="ECO:0000259" key="7">
    <source>
        <dbReference type="PROSITE" id="PS50853"/>
    </source>
</evidence>
<protein>
    <submittedName>
        <fullName evidence="9">Muscle M-line assembly protein unc-89</fullName>
    </submittedName>
</protein>
<dbReference type="AlphaFoldDB" id="A0A5S6QEQ1"/>
<dbReference type="Proteomes" id="UP000046395">
    <property type="component" value="Unassembled WGS sequence"/>
</dbReference>
<dbReference type="Pfam" id="PF07679">
    <property type="entry name" value="I-set"/>
    <property type="match status" value="1"/>
</dbReference>
<proteinExistence type="inferred from homology"/>
<feature type="domain" description="Ig-like" evidence="6">
    <location>
        <begin position="638"/>
        <end position="743"/>
    </location>
</feature>
<dbReference type="PROSITE" id="PS50835">
    <property type="entry name" value="IG_LIKE"/>
    <property type="match status" value="1"/>
</dbReference>
<evidence type="ECO:0000256" key="1">
    <source>
        <dbReference type="ARBA" id="ARBA00006692"/>
    </source>
</evidence>
<dbReference type="SMART" id="SM00408">
    <property type="entry name" value="IGc2"/>
    <property type="match status" value="1"/>
</dbReference>
<dbReference type="Gene3D" id="1.10.510.10">
    <property type="entry name" value="Transferase(Phosphotransferase) domain 1"/>
    <property type="match status" value="2"/>
</dbReference>
<dbReference type="InterPro" id="IPR036116">
    <property type="entry name" value="FN3_sf"/>
</dbReference>
<dbReference type="InterPro" id="IPR003961">
    <property type="entry name" value="FN3_dom"/>
</dbReference>
<dbReference type="Gene3D" id="3.30.200.20">
    <property type="entry name" value="Phosphorylase Kinase, domain 1"/>
    <property type="match status" value="1"/>
</dbReference>
<dbReference type="InterPro" id="IPR000719">
    <property type="entry name" value="Prot_kinase_dom"/>
</dbReference>
<dbReference type="InterPro" id="IPR008271">
    <property type="entry name" value="Ser/Thr_kinase_AS"/>
</dbReference>
<dbReference type="InterPro" id="IPR011009">
    <property type="entry name" value="Kinase-like_dom_sf"/>
</dbReference>
<dbReference type="PROSITE" id="PS50853">
    <property type="entry name" value="FN3"/>
    <property type="match status" value="1"/>
</dbReference>
<evidence type="ECO:0000256" key="3">
    <source>
        <dbReference type="ARBA" id="ARBA00023319"/>
    </source>
</evidence>
<dbReference type="Pfam" id="PF00041">
    <property type="entry name" value="fn3"/>
    <property type="match status" value="1"/>
</dbReference>
<dbReference type="InterPro" id="IPR036179">
    <property type="entry name" value="Ig-like_dom_sf"/>
</dbReference>
<reference evidence="9" key="1">
    <citation type="submission" date="2019-12" db="UniProtKB">
        <authorList>
            <consortium name="WormBaseParasite"/>
        </authorList>
    </citation>
    <scope>IDENTIFICATION</scope>
</reference>
<dbReference type="GO" id="GO:0004672">
    <property type="term" value="F:protein kinase activity"/>
    <property type="evidence" value="ECO:0007669"/>
    <property type="project" value="InterPro"/>
</dbReference>
<feature type="domain" description="Fibronectin type-III" evidence="7">
    <location>
        <begin position="750"/>
        <end position="848"/>
    </location>
</feature>
<accession>A0A5S6QEQ1</accession>
<sequence length="1217" mass="137761">MKLVMAVYSPNIRSCVKDIFLEYINAIYTDGVEIEKRQLPSQPALPLTIRLIPIIWSGLISTSAIKVCHHEAKLDQQMLGQLITNGRSGQRSTFDYEFNGLSRNFFVAELLTSKKSMSPIPSEAEVALFIRQLLRALLPLHQQNIAHLDLKPENITIANDVSEIRLLDFGLSRKLDPMKPVYGRVMVPEFTSPELALNEPVELTTDCWSIGILTYMMLSGVSPFHGDSDSATLRNVAEAKWSPPSVGLHSVSTEARAFINSLLHFDPRRRASVVEALAHPWLVGIEFNVERSALSDILREVGYTHRWLERRIFMQPSTEDYSTEPEEEAKKKSSLMESNEQKCQPGAKGDDSTFPTEACSMNGKELNEKPAISDDHGACYLRRAEELPKHDISMGPIIRHPAIRALQISNNVKGCQNPGACSNNPLNVEIPDVRFVSVSSGIKSPVSPRPTREETMEVVISSHSCSPCLSVGSNGVSDKHLEKHAMPPVNESRFLKDSHSSSPCGEPVGERRRGMKMKQQVKEPSQTNATPYKKWETEEYYWESDYQMGPETFLLQPHDPGFASRIRDYRRCTLGSPSFVERCIVTNLDKRVAVHERRRFSDLISSDETLGQLAADLDSKMEVLRSGKVRGFYGSKLPTLMPPASQEDKRHAPIFECRIKTAILPLFESDTTFESKCIANPPAEITWYQNEMILENDARHTSLVDDNQRAKLIIKKAVAADVGVYKCVAENELGRTSCSARLILGDLPDRPSRPDIQLASDTEVFITWEPPTYSGGSESLYYKLEYRRAGENDWSFPWLTISDRLDSTAVVVKRLEPAGIYQFRIAALTVCGSSVPSLSSRIIQTHHRGAPKLSLDILRKEFLLNIVNLPASADLGDIPEEVVPYAGRMTASDWNNGNSIENGAGIVELHEVQKLPTSFQFESEIFRGRFSSIRNAVDQIREHSAHCAVKIMPLNEMSHECAMREFEILRETKHENVIKLFNAFQHEGNLILFVEKLHETILDRFTFRDYYTEEELSRVVTQILTALQWLHFKRIVYLNLLLDNVMFQSKNEWHVKLIDMGAASRIDENGVAKVSSDVKRTYLAPEILHDQLATPLSDTWSLGLMCFILLSGMHPFAMESTCSDEEVVASIMNERLDINWIFSNATQEALRFTTLALKKHVKNRMTTEDGLQHKWLSLNDCMRRRRENIRFSSNRLRIFARQYAEQMENFAIHSNGL</sequence>
<organism evidence="8 9">
    <name type="scientific">Trichuris muris</name>
    <name type="common">Mouse whipworm</name>
    <dbReference type="NCBI Taxonomy" id="70415"/>
    <lineage>
        <taxon>Eukaryota</taxon>
        <taxon>Metazoa</taxon>
        <taxon>Ecdysozoa</taxon>
        <taxon>Nematoda</taxon>
        <taxon>Enoplea</taxon>
        <taxon>Dorylaimia</taxon>
        <taxon>Trichinellida</taxon>
        <taxon>Trichuridae</taxon>
        <taxon>Trichuris</taxon>
    </lineage>
</organism>
<keyword evidence="3" id="KW-0393">Immunoglobulin domain</keyword>
<dbReference type="STRING" id="70415.A0A5S6QEQ1"/>
<feature type="region of interest" description="Disordered" evidence="4">
    <location>
        <begin position="492"/>
        <end position="529"/>
    </location>
</feature>
<evidence type="ECO:0000259" key="5">
    <source>
        <dbReference type="PROSITE" id="PS50011"/>
    </source>
</evidence>
<dbReference type="FunFam" id="2.60.40.10:FF:000032">
    <property type="entry name" value="palladin isoform X1"/>
    <property type="match status" value="1"/>
</dbReference>
<dbReference type="CDD" id="cd00063">
    <property type="entry name" value="FN3"/>
    <property type="match status" value="1"/>
</dbReference>
<dbReference type="WBParaSite" id="TMUE_1000005575.1">
    <property type="protein sequence ID" value="TMUE_1000005575.1"/>
    <property type="gene ID" value="WBGene00291048"/>
</dbReference>
<evidence type="ECO:0000259" key="6">
    <source>
        <dbReference type="PROSITE" id="PS50835"/>
    </source>
</evidence>
<evidence type="ECO:0000313" key="8">
    <source>
        <dbReference type="Proteomes" id="UP000046395"/>
    </source>
</evidence>
<dbReference type="InterPro" id="IPR003598">
    <property type="entry name" value="Ig_sub2"/>
</dbReference>
<dbReference type="InterPro" id="IPR007110">
    <property type="entry name" value="Ig-like_dom"/>
</dbReference>
<evidence type="ECO:0000256" key="2">
    <source>
        <dbReference type="ARBA" id="ARBA00023157"/>
    </source>
</evidence>
<dbReference type="SUPFAM" id="SSF48726">
    <property type="entry name" value="Immunoglobulin"/>
    <property type="match status" value="1"/>
</dbReference>
<dbReference type="PROSITE" id="PS50011">
    <property type="entry name" value="PROTEIN_KINASE_DOM"/>
    <property type="match status" value="2"/>
</dbReference>
<dbReference type="PANTHER" id="PTHR24347">
    <property type="entry name" value="SERINE/THREONINE-PROTEIN KINASE"/>
    <property type="match status" value="1"/>
</dbReference>
<dbReference type="SUPFAM" id="SSF56112">
    <property type="entry name" value="Protein kinase-like (PK-like)"/>
    <property type="match status" value="2"/>
</dbReference>
<feature type="domain" description="Protein kinase" evidence="5">
    <location>
        <begin position="1"/>
        <end position="282"/>
    </location>
</feature>
<evidence type="ECO:0000313" key="9">
    <source>
        <dbReference type="WBParaSite" id="TMUE_1000005575.1"/>
    </source>
</evidence>
<dbReference type="Pfam" id="PF00069">
    <property type="entry name" value="Pkinase"/>
    <property type="match status" value="2"/>
</dbReference>